<dbReference type="KEGG" id="cmt:CCM_08388"/>
<accession>G3JR49</accession>
<protein>
    <submittedName>
        <fullName evidence="2">Uncharacterized protein</fullName>
    </submittedName>
</protein>
<dbReference type="HOGENOM" id="CLU_1180159_0_0_1"/>
<evidence type="ECO:0000313" key="2">
    <source>
        <dbReference type="EMBL" id="EGX88345.1"/>
    </source>
</evidence>
<organism evidence="2 3">
    <name type="scientific">Cordyceps militaris (strain CM01)</name>
    <name type="common">Caterpillar fungus</name>
    <dbReference type="NCBI Taxonomy" id="983644"/>
    <lineage>
        <taxon>Eukaryota</taxon>
        <taxon>Fungi</taxon>
        <taxon>Dikarya</taxon>
        <taxon>Ascomycota</taxon>
        <taxon>Pezizomycotina</taxon>
        <taxon>Sordariomycetes</taxon>
        <taxon>Hypocreomycetidae</taxon>
        <taxon>Hypocreales</taxon>
        <taxon>Cordycipitaceae</taxon>
        <taxon>Cordyceps</taxon>
    </lineage>
</organism>
<dbReference type="VEuPathDB" id="FungiDB:CCM_08388"/>
<keyword evidence="3" id="KW-1185">Reference proteome</keyword>
<proteinExistence type="predicted"/>
<dbReference type="GeneID" id="18170396"/>
<feature type="region of interest" description="Disordered" evidence="1">
    <location>
        <begin position="1"/>
        <end position="32"/>
    </location>
</feature>
<gene>
    <name evidence="2" type="ORF">CCM_08388</name>
</gene>
<sequence length="235" mass="25144">MTRSAANLQPSAFALPGLPTTERGDLSVTGGRRLGAFQSPPLNLRSPSQLASRLFMRKDTHLGGTISANWTACPGITDLHQFGPWSQAPRRTFSGRRWSLLVPVAGRIASIRKFVQRGDFNPGPTTVRLYEASFLNRSAMSCLGTKIVPAHCNESHRYESAVVSVVSAAGTVVCVVIASSDATTCCAMLGRTGAHSIVCTCWQCCTVMCRGLGAVQKLTVDDASRATDRPGICRM</sequence>
<evidence type="ECO:0000313" key="3">
    <source>
        <dbReference type="Proteomes" id="UP000001610"/>
    </source>
</evidence>
<reference evidence="2 3" key="1">
    <citation type="journal article" date="2011" name="Genome Biol.">
        <title>Genome sequence of the insect pathogenic fungus Cordyceps militaris, a valued traditional Chinese medicine.</title>
        <authorList>
            <person name="Zheng P."/>
            <person name="Xia Y."/>
            <person name="Xiao G."/>
            <person name="Xiong C."/>
            <person name="Hu X."/>
            <person name="Zhang S."/>
            <person name="Zheng H."/>
            <person name="Huang Y."/>
            <person name="Zhou Y."/>
            <person name="Wang S."/>
            <person name="Zhao G.P."/>
            <person name="Liu X."/>
            <person name="St Leger R.J."/>
            <person name="Wang C."/>
        </authorList>
    </citation>
    <scope>NUCLEOTIDE SEQUENCE [LARGE SCALE GENOMIC DNA]</scope>
    <source>
        <strain evidence="2 3">CM01</strain>
    </source>
</reference>
<dbReference type="EMBL" id="JH126405">
    <property type="protein sequence ID" value="EGX88345.1"/>
    <property type="molecule type" value="Genomic_DNA"/>
</dbReference>
<feature type="compositionally biased region" description="Polar residues" evidence="1">
    <location>
        <begin position="1"/>
        <end position="10"/>
    </location>
</feature>
<dbReference type="Proteomes" id="UP000001610">
    <property type="component" value="Unassembled WGS sequence"/>
</dbReference>
<evidence type="ECO:0000256" key="1">
    <source>
        <dbReference type="SAM" id="MobiDB-lite"/>
    </source>
</evidence>
<dbReference type="AlphaFoldDB" id="G3JR49"/>
<name>G3JR49_CORMM</name>
<dbReference type="InParanoid" id="G3JR49"/>
<dbReference type="RefSeq" id="XP_006673590.1">
    <property type="nucleotide sequence ID" value="XM_006673527.1"/>
</dbReference>